<dbReference type="EMBL" id="SXDP01000002">
    <property type="protein sequence ID" value="NEZ46502.1"/>
    <property type="molecule type" value="Genomic_DNA"/>
</dbReference>
<keyword evidence="2" id="KW-1185">Reference proteome</keyword>
<protein>
    <submittedName>
        <fullName evidence="1">Head-tail adaptor protein</fullName>
    </submittedName>
</protein>
<gene>
    <name evidence="1" type="ORF">FDF74_04635</name>
</gene>
<dbReference type="Proteomes" id="UP000473885">
    <property type="component" value="Unassembled WGS sequence"/>
</dbReference>
<proteinExistence type="predicted"/>
<dbReference type="AlphaFoldDB" id="A0A6M0R8D3"/>
<dbReference type="RefSeq" id="WP_163248711.1">
    <property type="nucleotide sequence ID" value="NZ_SXDP01000002.1"/>
</dbReference>
<dbReference type="InterPro" id="IPR038666">
    <property type="entry name" value="SSP1_head-tail_sf"/>
</dbReference>
<organism evidence="1 2">
    <name type="scientific">Clostridium niameyense</name>
    <dbReference type="NCBI Taxonomy" id="1622073"/>
    <lineage>
        <taxon>Bacteria</taxon>
        <taxon>Bacillati</taxon>
        <taxon>Bacillota</taxon>
        <taxon>Clostridia</taxon>
        <taxon>Eubacteriales</taxon>
        <taxon>Clostridiaceae</taxon>
        <taxon>Clostridium</taxon>
    </lineage>
</organism>
<comment type="caution">
    <text evidence="1">The sequence shown here is derived from an EMBL/GenBank/DDBJ whole genome shotgun (WGS) entry which is preliminary data.</text>
</comment>
<evidence type="ECO:0000313" key="2">
    <source>
        <dbReference type="Proteomes" id="UP000473885"/>
    </source>
</evidence>
<evidence type="ECO:0000313" key="1">
    <source>
        <dbReference type="EMBL" id="NEZ46502.1"/>
    </source>
</evidence>
<dbReference type="Gene3D" id="2.40.10.270">
    <property type="entry name" value="Bacteriophage SPP1 head-tail adaptor protein"/>
    <property type="match status" value="1"/>
</dbReference>
<sequence length="111" mass="12781">MDTSRAPSFSVKGVVKKENGIGGYIEREEELFKIQGYLDLLVGINGENTSLNAFIQESSHILITNYREDITNRNWIIDSKNNRYDIVLVDDPVSMHDHLEIYLKFIGEYNV</sequence>
<accession>A0A6M0R8D3</accession>
<reference evidence="1 2" key="1">
    <citation type="submission" date="2019-04" db="EMBL/GenBank/DDBJ databases">
        <title>Genome sequencing of Clostridium botulinum Groups I-IV and Clostridium butyricum.</title>
        <authorList>
            <person name="Brunt J."/>
            <person name="Van Vliet A.H.M."/>
            <person name="Stringer S.C."/>
            <person name="Carter A.T."/>
            <person name="Peck M.W."/>
        </authorList>
    </citation>
    <scope>NUCLEOTIDE SEQUENCE [LARGE SCALE GENOMIC DNA]</scope>
    <source>
        <strain evidence="1 2">IFR 18/094</strain>
    </source>
</reference>
<name>A0A6M0R8D3_9CLOT</name>